<name>A0A4U0XKT0_9PEZI</name>
<evidence type="ECO:0000313" key="3">
    <source>
        <dbReference type="Proteomes" id="UP000308768"/>
    </source>
</evidence>
<dbReference type="OrthoDB" id="3913903at2759"/>
<dbReference type="Gene3D" id="1.25.40.10">
    <property type="entry name" value="Tetratricopeptide repeat domain"/>
    <property type="match status" value="1"/>
</dbReference>
<protein>
    <recommendedName>
        <fullName evidence="4">MalT-like TPR region domain-containing protein</fullName>
    </recommendedName>
</protein>
<accession>A0A4U0XKT0</accession>
<dbReference type="STRING" id="331657.A0A4U0XKT0"/>
<feature type="region of interest" description="Disordered" evidence="1">
    <location>
        <begin position="1"/>
        <end position="23"/>
    </location>
</feature>
<feature type="compositionally biased region" description="Low complexity" evidence="1">
    <location>
        <begin position="1"/>
        <end position="14"/>
    </location>
</feature>
<evidence type="ECO:0008006" key="4">
    <source>
        <dbReference type="Google" id="ProtNLM"/>
    </source>
</evidence>
<organism evidence="2 3">
    <name type="scientific">Cryomyces minteri</name>
    <dbReference type="NCBI Taxonomy" id="331657"/>
    <lineage>
        <taxon>Eukaryota</taxon>
        <taxon>Fungi</taxon>
        <taxon>Dikarya</taxon>
        <taxon>Ascomycota</taxon>
        <taxon>Pezizomycotina</taxon>
        <taxon>Dothideomycetes</taxon>
        <taxon>Dothideomycetes incertae sedis</taxon>
        <taxon>Cryomyces</taxon>
    </lineage>
</organism>
<reference evidence="2 3" key="1">
    <citation type="submission" date="2017-03" db="EMBL/GenBank/DDBJ databases">
        <title>Genomes of endolithic fungi from Antarctica.</title>
        <authorList>
            <person name="Coleine C."/>
            <person name="Masonjones S."/>
            <person name="Stajich J.E."/>
        </authorList>
    </citation>
    <scope>NUCLEOTIDE SEQUENCE [LARGE SCALE GENOMIC DNA]</scope>
    <source>
        <strain evidence="2 3">CCFEE 5187</strain>
    </source>
</reference>
<gene>
    <name evidence="2" type="ORF">B0A49_01450</name>
</gene>
<dbReference type="Pfam" id="PF13374">
    <property type="entry name" value="TPR_10"/>
    <property type="match status" value="1"/>
</dbReference>
<dbReference type="PANTHER" id="PTHR46082">
    <property type="entry name" value="ATP/GTP-BINDING PROTEIN-RELATED"/>
    <property type="match status" value="1"/>
</dbReference>
<dbReference type="Pfam" id="PF13424">
    <property type="entry name" value="TPR_12"/>
    <property type="match status" value="1"/>
</dbReference>
<evidence type="ECO:0000313" key="2">
    <source>
        <dbReference type="EMBL" id="TKA77842.1"/>
    </source>
</evidence>
<dbReference type="Proteomes" id="UP000308768">
    <property type="component" value="Unassembled WGS sequence"/>
</dbReference>
<sequence>MTSSISSPQSPAKSDNNFWGSLPPGLHDAAARALPADKLRQMIQRLGNQDVSTNTHDQAHEVSLEQQAKLNALDELLLHTVQTRQQTLGREHEDTLEAMHALAMVQTELRHCSQAETTYRQLLEAHERTMGPDKSWAVSNNLGLVLNQQKKYAEAEAILRPLLPRLQGRMGKDSPQALGCLRHLMEAVGGQGRYKEAEEMNVKGFELARGMGGEHRPAEMEAMQEMAAQLEEWKPMHETLAAS</sequence>
<evidence type="ECO:0000256" key="1">
    <source>
        <dbReference type="SAM" id="MobiDB-lite"/>
    </source>
</evidence>
<dbReference type="PANTHER" id="PTHR46082:SF6">
    <property type="entry name" value="AAA+ ATPASE DOMAIN-CONTAINING PROTEIN-RELATED"/>
    <property type="match status" value="1"/>
</dbReference>
<comment type="caution">
    <text evidence="2">The sequence shown here is derived from an EMBL/GenBank/DDBJ whole genome shotgun (WGS) entry which is preliminary data.</text>
</comment>
<dbReference type="SUPFAM" id="SSF48452">
    <property type="entry name" value="TPR-like"/>
    <property type="match status" value="1"/>
</dbReference>
<proteinExistence type="predicted"/>
<dbReference type="InterPro" id="IPR011990">
    <property type="entry name" value="TPR-like_helical_dom_sf"/>
</dbReference>
<dbReference type="EMBL" id="NAJN01000169">
    <property type="protein sequence ID" value="TKA77842.1"/>
    <property type="molecule type" value="Genomic_DNA"/>
</dbReference>
<dbReference type="AlphaFoldDB" id="A0A4U0XKT0"/>
<dbReference type="InterPro" id="IPR053137">
    <property type="entry name" value="NLR-like"/>
</dbReference>
<keyword evidence="3" id="KW-1185">Reference proteome</keyword>